<dbReference type="GO" id="GO:0016020">
    <property type="term" value="C:membrane"/>
    <property type="evidence" value="ECO:0007669"/>
    <property type="project" value="UniProtKB-SubCell"/>
</dbReference>
<accession>A0AA39ILK6</accession>
<evidence type="ECO:0000313" key="8">
    <source>
        <dbReference type="Proteomes" id="UP001175271"/>
    </source>
</evidence>
<dbReference type="InterPro" id="IPR018045">
    <property type="entry name" value="S04_transporter_CS"/>
</dbReference>
<dbReference type="PANTHER" id="PTHR11814">
    <property type="entry name" value="SULFATE TRANSPORTER"/>
    <property type="match status" value="1"/>
</dbReference>
<keyword evidence="3 5" id="KW-1133">Transmembrane helix</keyword>
<keyword evidence="8" id="KW-1185">Reference proteome</keyword>
<evidence type="ECO:0000313" key="7">
    <source>
        <dbReference type="EMBL" id="KAK0425639.1"/>
    </source>
</evidence>
<dbReference type="InterPro" id="IPR011547">
    <property type="entry name" value="SLC26A/SulP_dom"/>
</dbReference>
<evidence type="ECO:0000259" key="6">
    <source>
        <dbReference type="PROSITE" id="PS50801"/>
    </source>
</evidence>
<evidence type="ECO:0000256" key="2">
    <source>
        <dbReference type="ARBA" id="ARBA00022692"/>
    </source>
</evidence>
<feature type="transmembrane region" description="Helical" evidence="5">
    <location>
        <begin position="136"/>
        <end position="155"/>
    </location>
</feature>
<evidence type="ECO:0000256" key="3">
    <source>
        <dbReference type="ARBA" id="ARBA00022989"/>
    </source>
</evidence>
<feature type="transmembrane region" description="Helical" evidence="5">
    <location>
        <begin position="313"/>
        <end position="333"/>
    </location>
</feature>
<sequence>MPFEAAEAPKTMQSEAEHDARIELRRLLVDTRYRILGLDSPTKTMSQDAEDGPAILAGTPSALREPMNQEEFDAKFAYGRPQRPCELERRSRKALHAYYRPCTSLTLFLASLLSFFPIVEWLPRYSLRSDLLRDVIGGFTVGIMHVPQGIAYALLAKVAPVIGLYTSFFPALLYMFFGTSRHNSIGSFAVVSLMTGLAVEQLLEAHGIPLPAEPLENAILPGDALSPVAVASTLTLCIGLVQFLMAFFRLDFITTYFSDPVVSGFTTGASCHVLVAQLKDLFGIRGLPKRNEPYGMVFLKLFDIAANVSRTNFGALTVSVSSIVFLVVGKEYVNPVVKRRLHSPVPIPFELLLVIFGTLTSSFFGFHERLALKIVDKIPTGFPLPQMPRFGLLPALFPHALGIAVVIVAVHISLAKMFAKKMKYKVDPGQELYALGFTSTIAGFFPVFPASTSLGRTMVNVEAGTRTLLSTLFSSVLLVAMILYLGQWLESLPMCILSAIIVVALKGMFKKFADLKTLWPLSKTDFSIWVVSFVATVAWDVMPGLMVSIVYALFTTVVRTQWPRWHFLANLDGTNDFRDCERYKHVRYFNGICIFRFDSPLLFTNVERFKSTIYKALEEWHEDGHDVLQPEDLNVRIPTKHLPEVSLVLSHSSTDILGMDQLSVHKGDSPKVAFPSKHFVVDCSGFTFVDYMGVNALKEIYSEMMRQKEVLVYFAAAKAPVRDLFESSGFHKFVPKQNFYPTIRDAVAIARQRQNACTLQLLSELAQALNYDGLDEIITAQPMN</sequence>
<proteinExistence type="predicted"/>
<dbReference type="CDD" id="cd07042">
    <property type="entry name" value="STAS_SulP_like_sulfate_transporter"/>
    <property type="match status" value="1"/>
</dbReference>
<evidence type="ECO:0000256" key="4">
    <source>
        <dbReference type="ARBA" id="ARBA00023136"/>
    </source>
</evidence>
<evidence type="ECO:0000256" key="5">
    <source>
        <dbReference type="SAM" id="Phobius"/>
    </source>
</evidence>
<dbReference type="GO" id="GO:0008271">
    <property type="term" value="F:secondary active sulfate transmembrane transporter activity"/>
    <property type="evidence" value="ECO:0007669"/>
    <property type="project" value="InterPro"/>
</dbReference>
<organism evidence="7 8">
    <name type="scientific">Steinernema hermaphroditum</name>
    <dbReference type="NCBI Taxonomy" id="289476"/>
    <lineage>
        <taxon>Eukaryota</taxon>
        <taxon>Metazoa</taxon>
        <taxon>Ecdysozoa</taxon>
        <taxon>Nematoda</taxon>
        <taxon>Chromadorea</taxon>
        <taxon>Rhabditida</taxon>
        <taxon>Tylenchina</taxon>
        <taxon>Panagrolaimomorpha</taxon>
        <taxon>Strongyloidoidea</taxon>
        <taxon>Steinernematidae</taxon>
        <taxon>Steinernema</taxon>
    </lineage>
</organism>
<dbReference type="Gene3D" id="3.30.750.24">
    <property type="entry name" value="STAS domain"/>
    <property type="match status" value="1"/>
</dbReference>
<feature type="transmembrane region" description="Helical" evidence="5">
    <location>
        <begin position="97"/>
        <end position="116"/>
    </location>
</feature>
<feature type="transmembrane region" description="Helical" evidence="5">
    <location>
        <begin position="431"/>
        <end position="448"/>
    </location>
</feature>
<feature type="transmembrane region" description="Helical" evidence="5">
    <location>
        <begin position="529"/>
        <end position="554"/>
    </location>
</feature>
<feature type="transmembrane region" description="Helical" evidence="5">
    <location>
        <begin position="224"/>
        <end position="248"/>
    </location>
</feature>
<evidence type="ECO:0000256" key="1">
    <source>
        <dbReference type="ARBA" id="ARBA00004141"/>
    </source>
</evidence>
<dbReference type="EMBL" id="JAUCMV010000001">
    <property type="protein sequence ID" value="KAK0425639.1"/>
    <property type="molecule type" value="Genomic_DNA"/>
</dbReference>
<dbReference type="Pfam" id="PF00916">
    <property type="entry name" value="Sulfate_transp"/>
    <property type="match status" value="1"/>
</dbReference>
<name>A0AA39ILK6_9BILA</name>
<feature type="transmembrane region" description="Helical" evidence="5">
    <location>
        <begin position="468"/>
        <end position="485"/>
    </location>
</feature>
<dbReference type="NCBIfam" id="TIGR00815">
    <property type="entry name" value="sulP"/>
    <property type="match status" value="1"/>
</dbReference>
<feature type="transmembrane region" description="Helical" evidence="5">
    <location>
        <begin position="345"/>
        <end position="366"/>
    </location>
</feature>
<feature type="transmembrane region" description="Helical" evidence="5">
    <location>
        <begin position="396"/>
        <end position="419"/>
    </location>
</feature>
<gene>
    <name evidence="7" type="ORF">QR680_009299</name>
</gene>
<reference evidence="7" key="1">
    <citation type="submission" date="2023-06" db="EMBL/GenBank/DDBJ databases">
        <title>Genomic analysis of the entomopathogenic nematode Steinernema hermaphroditum.</title>
        <authorList>
            <person name="Schwarz E.M."/>
            <person name="Heppert J.K."/>
            <person name="Baniya A."/>
            <person name="Schwartz H.T."/>
            <person name="Tan C.-H."/>
            <person name="Antoshechkin I."/>
            <person name="Sternberg P.W."/>
            <person name="Goodrich-Blair H."/>
            <person name="Dillman A.R."/>
        </authorList>
    </citation>
    <scope>NUCLEOTIDE SEQUENCE</scope>
    <source>
        <strain evidence="7">PS9179</strain>
        <tissue evidence="7">Whole animal</tissue>
    </source>
</reference>
<dbReference type="InterPro" id="IPR001902">
    <property type="entry name" value="SLC26A/SulP_fam"/>
</dbReference>
<dbReference type="PROSITE" id="PS01130">
    <property type="entry name" value="SLC26A"/>
    <property type="match status" value="1"/>
</dbReference>
<dbReference type="InterPro" id="IPR002645">
    <property type="entry name" value="STAS_dom"/>
</dbReference>
<keyword evidence="4 5" id="KW-0472">Membrane</keyword>
<protein>
    <recommendedName>
        <fullName evidence="6">STAS domain-containing protein</fullName>
    </recommendedName>
</protein>
<comment type="subcellular location">
    <subcellularLocation>
        <location evidence="1">Membrane</location>
        <topology evidence="1">Multi-pass membrane protein</topology>
    </subcellularLocation>
</comment>
<feature type="domain" description="STAS" evidence="6">
    <location>
        <begin position="582"/>
        <end position="750"/>
    </location>
</feature>
<dbReference type="AlphaFoldDB" id="A0AA39ILK6"/>
<keyword evidence="2 5" id="KW-0812">Transmembrane</keyword>
<comment type="caution">
    <text evidence="7">The sequence shown here is derived from an EMBL/GenBank/DDBJ whole genome shotgun (WGS) entry which is preliminary data.</text>
</comment>
<dbReference type="InterPro" id="IPR036513">
    <property type="entry name" value="STAS_dom_sf"/>
</dbReference>
<dbReference type="Pfam" id="PF01740">
    <property type="entry name" value="STAS"/>
    <property type="match status" value="1"/>
</dbReference>
<dbReference type="SUPFAM" id="SSF52091">
    <property type="entry name" value="SpoIIaa-like"/>
    <property type="match status" value="1"/>
</dbReference>
<dbReference type="PROSITE" id="PS50801">
    <property type="entry name" value="STAS"/>
    <property type="match status" value="1"/>
</dbReference>
<feature type="transmembrane region" description="Helical" evidence="5">
    <location>
        <begin position="162"/>
        <end position="179"/>
    </location>
</feature>
<dbReference type="Proteomes" id="UP001175271">
    <property type="component" value="Unassembled WGS sequence"/>
</dbReference>